<dbReference type="EMBL" id="ANAH02000009">
    <property type="protein sequence ID" value="EPX61670.1"/>
    <property type="molecule type" value="Genomic_DNA"/>
</dbReference>
<evidence type="ECO:0000313" key="3">
    <source>
        <dbReference type="Proteomes" id="UP000011682"/>
    </source>
</evidence>
<evidence type="ECO:0000313" key="2">
    <source>
        <dbReference type="EMBL" id="EPX61670.1"/>
    </source>
</evidence>
<organism evidence="2 3">
    <name type="scientific">Cystobacter fuscus (strain ATCC 25194 / DSM 2262 / NBRC 100088 / M29)</name>
    <dbReference type="NCBI Taxonomy" id="1242864"/>
    <lineage>
        <taxon>Bacteria</taxon>
        <taxon>Pseudomonadati</taxon>
        <taxon>Myxococcota</taxon>
        <taxon>Myxococcia</taxon>
        <taxon>Myxococcales</taxon>
        <taxon>Cystobacterineae</taxon>
        <taxon>Archangiaceae</taxon>
        <taxon>Cystobacter</taxon>
    </lineage>
</organism>
<gene>
    <name evidence="2" type="ORF">D187_010289</name>
</gene>
<dbReference type="Proteomes" id="UP000011682">
    <property type="component" value="Unassembled WGS sequence"/>
</dbReference>
<keyword evidence="3" id="KW-1185">Reference proteome</keyword>
<accession>S9PB98</accession>
<feature type="region of interest" description="Disordered" evidence="1">
    <location>
        <begin position="1"/>
        <end position="62"/>
    </location>
</feature>
<protein>
    <submittedName>
        <fullName evidence="2">Uncharacterized protein</fullName>
    </submittedName>
</protein>
<name>S9PB98_CYSF2</name>
<proteinExistence type="predicted"/>
<comment type="caution">
    <text evidence="2">The sequence shown here is derived from an EMBL/GenBank/DDBJ whole genome shotgun (WGS) entry which is preliminary data.</text>
</comment>
<evidence type="ECO:0000256" key="1">
    <source>
        <dbReference type="SAM" id="MobiDB-lite"/>
    </source>
</evidence>
<reference evidence="2" key="1">
    <citation type="submission" date="2013-05" db="EMBL/GenBank/DDBJ databases">
        <title>Genome assembly of Cystobacter fuscus DSM 2262.</title>
        <authorList>
            <person name="Sharma G."/>
            <person name="Khatri I."/>
            <person name="Kaur C."/>
            <person name="Mayilraj S."/>
            <person name="Subramanian S."/>
        </authorList>
    </citation>
    <scope>NUCLEOTIDE SEQUENCE [LARGE SCALE GENOMIC DNA]</scope>
    <source>
        <strain evidence="2">DSM 2262</strain>
    </source>
</reference>
<sequence>MTPPPRNHSLPDRESPEVCAGRQASLPRSEGPAGTGHHICSSCSPKEETTRPSPPNARVRTS</sequence>
<dbReference type="AlphaFoldDB" id="S9PB98"/>